<organism evidence="14 15">
    <name type="scientific">Luteimonas granuli</name>
    <dbReference type="NCBI Taxonomy" id="1176533"/>
    <lineage>
        <taxon>Bacteria</taxon>
        <taxon>Pseudomonadati</taxon>
        <taxon>Pseudomonadota</taxon>
        <taxon>Gammaproteobacteria</taxon>
        <taxon>Lysobacterales</taxon>
        <taxon>Lysobacteraceae</taxon>
        <taxon>Luteimonas</taxon>
    </lineage>
</organism>
<gene>
    <name evidence="14" type="ORF">FPZ22_07410</name>
</gene>
<dbReference type="GO" id="GO:0005886">
    <property type="term" value="C:plasma membrane"/>
    <property type="evidence" value="ECO:0007669"/>
    <property type="project" value="UniProtKB-SubCell"/>
</dbReference>
<dbReference type="Proteomes" id="UP000316584">
    <property type="component" value="Chromosome"/>
</dbReference>
<evidence type="ECO:0000256" key="6">
    <source>
        <dbReference type="ARBA" id="ARBA00022475"/>
    </source>
</evidence>
<comment type="function">
    <text evidence="1">Involved in the TonB-dependent energy-dependent transport of various receptor-bound substrates.</text>
</comment>
<name>A0A518N4A1_9GAMM</name>
<dbReference type="OrthoDB" id="9798629at2"/>
<keyword evidence="10 13" id="KW-1133">Transmembrane helix</keyword>
<feature type="transmembrane region" description="Helical" evidence="13">
    <location>
        <begin position="20"/>
        <end position="41"/>
    </location>
</feature>
<keyword evidence="7" id="KW-0997">Cell inner membrane</keyword>
<evidence type="ECO:0000256" key="12">
    <source>
        <dbReference type="RuleBase" id="RU003879"/>
    </source>
</evidence>
<dbReference type="EMBL" id="CP042218">
    <property type="protein sequence ID" value="QDW66744.1"/>
    <property type="molecule type" value="Genomic_DNA"/>
</dbReference>
<evidence type="ECO:0000256" key="9">
    <source>
        <dbReference type="ARBA" id="ARBA00022927"/>
    </source>
</evidence>
<dbReference type="RefSeq" id="WP_144891770.1">
    <property type="nucleotide sequence ID" value="NZ_CP042218.1"/>
</dbReference>
<keyword evidence="11 13" id="KW-0472">Membrane</keyword>
<dbReference type="PANTHER" id="PTHR30558">
    <property type="entry name" value="EXBD MEMBRANE COMPONENT OF PMF-DRIVEN MACROMOLECULE IMPORT SYSTEM"/>
    <property type="match status" value="1"/>
</dbReference>
<proteinExistence type="inferred from homology"/>
<evidence type="ECO:0000256" key="10">
    <source>
        <dbReference type="ARBA" id="ARBA00022989"/>
    </source>
</evidence>
<evidence type="ECO:0000256" key="3">
    <source>
        <dbReference type="ARBA" id="ARBA00005811"/>
    </source>
</evidence>
<dbReference type="InterPro" id="IPR003400">
    <property type="entry name" value="ExbD"/>
</dbReference>
<dbReference type="GO" id="GO:0022857">
    <property type="term" value="F:transmembrane transporter activity"/>
    <property type="evidence" value="ECO:0007669"/>
    <property type="project" value="InterPro"/>
</dbReference>
<comment type="similarity">
    <text evidence="3 12">Belongs to the ExbD/TolR family.</text>
</comment>
<sequence length="141" mass="15089">MAYSSSGNGHDKVNATINIVPLVDVMLVLLIIFMVTAPLMAHKVQVELPQANLDERPDTAPPAPPITIAVTDNGDVFLNDSPVTLQLLESSLAVEAQKTPQPPVNVRADKTTKYGMVKEVVDLAQAAGMRKVGFVATRESN</sequence>
<evidence type="ECO:0000313" key="15">
    <source>
        <dbReference type="Proteomes" id="UP000316584"/>
    </source>
</evidence>
<evidence type="ECO:0000256" key="5">
    <source>
        <dbReference type="ARBA" id="ARBA00022448"/>
    </source>
</evidence>
<evidence type="ECO:0000256" key="13">
    <source>
        <dbReference type="SAM" id="Phobius"/>
    </source>
</evidence>
<evidence type="ECO:0000256" key="7">
    <source>
        <dbReference type="ARBA" id="ARBA00022519"/>
    </source>
</evidence>
<keyword evidence="15" id="KW-1185">Reference proteome</keyword>
<accession>A0A518N4A1</accession>
<evidence type="ECO:0000256" key="1">
    <source>
        <dbReference type="ARBA" id="ARBA00003540"/>
    </source>
</evidence>
<comment type="subcellular location">
    <subcellularLocation>
        <location evidence="2">Cell inner membrane</location>
        <topology evidence="2">Single-pass type II membrane protein</topology>
    </subcellularLocation>
    <subcellularLocation>
        <location evidence="12">Cell membrane</location>
        <topology evidence="12">Single-pass type II membrane protein</topology>
    </subcellularLocation>
</comment>
<dbReference type="GO" id="GO:0015031">
    <property type="term" value="P:protein transport"/>
    <property type="evidence" value="ECO:0007669"/>
    <property type="project" value="UniProtKB-KW"/>
</dbReference>
<keyword evidence="8 12" id="KW-0812">Transmembrane</keyword>
<dbReference type="Pfam" id="PF02472">
    <property type="entry name" value="ExbD"/>
    <property type="match status" value="1"/>
</dbReference>
<dbReference type="Gene3D" id="3.30.420.270">
    <property type="match status" value="1"/>
</dbReference>
<comment type="subunit">
    <text evidence="4">The accessory proteins ExbB and ExbD seem to form a complex with TonB.</text>
</comment>
<dbReference type="AlphaFoldDB" id="A0A518N4A1"/>
<protein>
    <submittedName>
        <fullName evidence="14">Biopolymer transporter ExbD</fullName>
    </submittedName>
</protein>
<evidence type="ECO:0000256" key="8">
    <source>
        <dbReference type="ARBA" id="ARBA00022692"/>
    </source>
</evidence>
<evidence type="ECO:0000256" key="4">
    <source>
        <dbReference type="ARBA" id="ARBA00011471"/>
    </source>
</evidence>
<evidence type="ECO:0000256" key="11">
    <source>
        <dbReference type="ARBA" id="ARBA00023136"/>
    </source>
</evidence>
<keyword evidence="5 12" id="KW-0813">Transport</keyword>
<reference evidence="14 15" key="1">
    <citation type="submission" date="2019-07" db="EMBL/GenBank/DDBJ databases">
        <title>Full genome sequence of Luteimonas sp. Gr-4.</title>
        <authorList>
            <person name="Im W.-T."/>
        </authorList>
    </citation>
    <scope>NUCLEOTIDE SEQUENCE [LARGE SCALE GENOMIC DNA]</scope>
    <source>
        <strain evidence="14 15">Gr-4</strain>
    </source>
</reference>
<evidence type="ECO:0000313" key="14">
    <source>
        <dbReference type="EMBL" id="QDW66744.1"/>
    </source>
</evidence>
<dbReference type="KEGG" id="lug:FPZ22_07410"/>
<evidence type="ECO:0000256" key="2">
    <source>
        <dbReference type="ARBA" id="ARBA00004249"/>
    </source>
</evidence>
<keyword evidence="6" id="KW-1003">Cell membrane</keyword>
<keyword evidence="9 12" id="KW-0653">Protein transport</keyword>
<dbReference type="PANTHER" id="PTHR30558:SF12">
    <property type="entry name" value="BIOPOLYMER TRANSPORT PROTEIN EXBD"/>
    <property type="match status" value="1"/>
</dbReference>